<gene>
    <name evidence="1" type="ORF">ERS852425_02426</name>
</gene>
<reference evidence="1 2" key="1">
    <citation type="submission" date="2015-09" db="EMBL/GenBank/DDBJ databases">
        <authorList>
            <consortium name="Pathogen Informatics"/>
        </authorList>
    </citation>
    <scope>NUCLEOTIDE SEQUENCE [LARGE SCALE GENOMIC DNA]</scope>
    <source>
        <strain evidence="1 2">2789STDY5608868</strain>
    </source>
</reference>
<dbReference type="EMBL" id="CYXT01000019">
    <property type="protein sequence ID" value="CUN06944.1"/>
    <property type="molecule type" value="Genomic_DNA"/>
</dbReference>
<accession>A0A173TWQ8</accession>
<proteinExistence type="predicted"/>
<sequence>MVEIFDRELPDDCKKAITSLKKLKVYFAMNDDTIDNFADVWFRVQHECDMYEEMQDSNELTYQSYIGAKNWLEKWRHLYIKYEDK</sequence>
<name>A0A173TWQ8_ANAHA</name>
<protein>
    <submittedName>
        <fullName evidence="1">Uncharacterized protein</fullName>
    </submittedName>
</protein>
<organism evidence="1 2">
    <name type="scientific">Anaerostipes hadrus</name>
    <dbReference type="NCBI Taxonomy" id="649756"/>
    <lineage>
        <taxon>Bacteria</taxon>
        <taxon>Bacillati</taxon>
        <taxon>Bacillota</taxon>
        <taxon>Clostridia</taxon>
        <taxon>Lachnospirales</taxon>
        <taxon>Lachnospiraceae</taxon>
        <taxon>Anaerostipes</taxon>
    </lineage>
</organism>
<evidence type="ECO:0000313" key="2">
    <source>
        <dbReference type="Proteomes" id="UP000095598"/>
    </source>
</evidence>
<evidence type="ECO:0000313" key="1">
    <source>
        <dbReference type="EMBL" id="CUN06944.1"/>
    </source>
</evidence>
<dbReference type="RefSeq" id="WP_055259236.1">
    <property type="nucleotide sequence ID" value="NZ_CYXT01000019.1"/>
</dbReference>
<dbReference type="Proteomes" id="UP000095598">
    <property type="component" value="Unassembled WGS sequence"/>
</dbReference>
<dbReference type="AlphaFoldDB" id="A0A173TWQ8"/>